<evidence type="ECO:0000313" key="1">
    <source>
        <dbReference type="EMBL" id="CAG8833562.1"/>
    </source>
</evidence>
<dbReference type="Proteomes" id="UP000789920">
    <property type="component" value="Unassembled WGS sequence"/>
</dbReference>
<gene>
    <name evidence="1" type="ORF">RPERSI_LOCUS28870</name>
</gene>
<sequence>MSLELSKVMRDDQVITSKGVLTTVRMQVTGHAVEDQATSREY</sequence>
<name>A0ACA9SBG9_9GLOM</name>
<evidence type="ECO:0000313" key="2">
    <source>
        <dbReference type="Proteomes" id="UP000789920"/>
    </source>
</evidence>
<comment type="caution">
    <text evidence="1">The sequence shown here is derived from an EMBL/GenBank/DDBJ whole genome shotgun (WGS) entry which is preliminary data.</text>
</comment>
<accession>A0ACA9SBG9</accession>
<dbReference type="EMBL" id="CAJVQC010106871">
    <property type="protein sequence ID" value="CAG8833562.1"/>
    <property type="molecule type" value="Genomic_DNA"/>
</dbReference>
<protein>
    <submittedName>
        <fullName evidence="1">19055_t:CDS:1</fullName>
    </submittedName>
</protein>
<reference evidence="1" key="1">
    <citation type="submission" date="2021-06" db="EMBL/GenBank/DDBJ databases">
        <authorList>
            <person name="Kallberg Y."/>
            <person name="Tangrot J."/>
            <person name="Rosling A."/>
        </authorList>
    </citation>
    <scope>NUCLEOTIDE SEQUENCE</scope>
    <source>
        <strain evidence="1">MA461A</strain>
    </source>
</reference>
<keyword evidence="2" id="KW-1185">Reference proteome</keyword>
<organism evidence="1 2">
    <name type="scientific">Racocetra persica</name>
    <dbReference type="NCBI Taxonomy" id="160502"/>
    <lineage>
        <taxon>Eukaryota</taxon>
        <taxon>Fungi</taxon>
        <taxon>Fungi incertae sedis</taxon>
        <taxon>Mucoromycota</taxon>
        <taxon>Glomeromycotina</taxon>
        <taxon>Glomeromycetes</taxon>
        <taxon>Diversisporales</taxon>
        <taxon>Gigasporaceae</taxon>
        <taxon>Racocetra</taxon>
    </lineage>
</organism>
<feature type="non-terminal residue" evidence="1">
    <location>
        <position position="42"/>
    </location>
</feature>
<proteinExistence type="predicted"/>